<keyword evidence="2" id="KW-1185">Reference proteome</keyword>
<evidence type="ECO:0000313" key="2">
    <source>
        <dbReference type="Proteomes" id="UP000035722"/>
    </source>
</evidence>
<organism evidence="1 2">
    <name type="scientific">Pseudarthrobacter siccitolerans</name>
    <dbReference type="NCBI Taxonomy" id="861266"/>
    <lineage>
        <taxon>Bacteria</taxon>
        <taxon>Bacillati</taxon>
        <taxon>Actinomycetota</taxon>
        <taxon>Actinomycetes</taxon>
        <taxon>Micrococcales</taxon>
        <taxon>Micrococcaceae</taxon>
        <taxon>Pseudarthrobacter</taxon>
    </lineage>
</organism>
<evidence type="ECO:0000313" key="1">
    <source>
        <dbReference type="EMBL" id="CCQ46103.1"/>
    </source>
</evidence>
<protein>
    <submittedName>
        <fullName evidence="1">Uncharacterized protein</fullName>
    </submittedName>
</protein>
<name>A0A024H273_9MICC</name>
<dbReference type="RefSeq" id="WP_050055047.1">
    <property type="nucleotide sequence ID" value="NZ_CAQI01000042.1"/>
</dbReference>
<dbReference type="STRING" id="861266.ARTSIC4J27_2063"/>
<dbReference type="AlphaFoldDB" id="A0A024H273"/>
<reference evidence="2" key="1">
    <citation type="journal article" date="2014" name="Genome Announc.">
        <title>Genome Sequence of Arthrobacter siccitolerans 4J27, a Xeroprotectant-Producing Desiccation-Tolerant Microorganism.</title>
        <authorList>
            <person name="Manzanera M."/>
            <person name="Santa-Cruz-Calvo L."/>
            <person name="Vilchez J.I."/>
            <person name="Garcia-Fontana C."/>
            <person name="Silva-Castro G.A."/>
            <person name="Calvo C."/>
            <person name="Gonzalez-Lopez J."/>
        </authorList>
    </citation>
    <scope>NUCLEOTIDE SEQUENCE [LARGE SCALE GENOMIC DNA]</scope>
    <source>
        <strain evidence="2">4J27</strain>
    </source>
</reference>
<dbReference type="Proteomes" id="UP000035722">
    <property type="component" value="Unassembled WGS sequence"/>
</dbReference>
<comment type="caution">
    <text evidence="1">The sequence shown here is derived from an EMBL/GenBank/DDBJ whole genome shotgun (WGS) entry which is preliminary data.</text>
</comment>
<gene>
    <name evidence="1" type="ORF">ARTSIC4J27_2063</name>
</gene>
<dbReference type="OrthoDB" id="4963711at2"/>
<sequence length="120" mass="13225">MAGNDGAIMFTPTPEQAAVLFDAGLIFVEELPGIAAQWLAEGIDSESLRLLAGADHDDLDDIRRSWTEALDDLHVRQGSTEQWFPAVLSAVAGQRVHTWFLRRLSNRANGGHGQPGRQYR</sequence>
<accession>A0A024H273</accession>
<dbReference type="EMBL" id="CAQI01000042">
    <property type="protein sequence ID" value="CCQ46103.1"/>
    <property type="molecule type" value="Genomic_DNA"/>
</dbReference>
<proteinExistence type="predicted"/>